<proteinExistence type="predicted"/>
<dbReference type="Proteomes" id="UP000242915">
    <property type="component" value="Unassembled WGS sequence"/>
</dbReference>
<accession>A0A239HQ43</accession>
<protein>
    <recommendedName>
        <fullName evidence="3">Transposase</fullName>
    </recommendedName>
</protein>
<evidence type="ECO:0008006" key="3">
    <source>
        <dbReference type="Google" id="ProtNLM"/>
    </source>
</evidence>
<organism evidence="1 2">
    <name type="scientific">Pseudomonas segetis</name>
    <dbReference type="NCBI Taxonomy" id="298908"/>
    <lineage>
        <taxon>Bacteria</taxon>
        <taxon>Pseudomonadati</taxon>
        <taxon>Pseudomonadota</taxon>
        <taxon>Gammaproteobacteria</taxon>
        <taxon>Pseudomonadales</taxon>
        <taxon>Pseudomonadaceae</taxon>
        <taxon>Pseudomonas</taxon>
    </lineage>
</organism>
<reference evidence="2" key="1">
    <citation type="submission" date="2017-06" db="EMBL/GenBank/DDBJ databases">
        <authorList>
            <person name="Varghese N."/>
            <person name="Submissions S."/>
        </authorList>
    </citation>
    <scope>NUCLEOTIDE SEQUENCE [LARGE SCALE GENOMIC DNA]</scope>
    <source>
        <strain evidence="2">CIP 108523</strain>
    </source>
</reference>
<evidence type="ECO:0000313" key="2">
    <source>
        <dbReference type="Proteomes" id="UP000242915"/>
    </source>
</evidence>
<name>A0A239HQ43_9PSED</name>
<keyword evidence="2" id="KW-1185">Reference proteome</keyword>
<gene>
    <name evidence="1" type="ORF">SAMN05216255_3522</name>
</gene>
<evidence type="ECO:0000313" key="1">
    <source>
        <dbReference type="EMBL" id="SNS83426.1"/>
    </source>
</evidence>
<dbReference type="EMBL" id="FZOG01000005">
    <property type="protein sequence ID" value="SNS83426.1"/>
    <property type="molecule type" value="Genomic_DNA"/>
</dbReference>
<sequence length="72" mass="8055">MLSQGVFIPDAIIMSDLALAGMDLGKHRFHLHGQDKPCRELFCKMFSLQQMMRFFANLPACIAVMDACAAHI</sequence>
<dbReference type="AlphaFoldDB" id="A0A239HQ43"/>